<dbReference type="InParanoid" id="A0A401GG03"/>
<evidence type="ECO:0000259" key="4">
    <source>
        <dbReference type="PROSITE" id="PS50048"/>
    </source>
</evidence>
<dbReference type="OrthoDB" id="5419315at2759"/>
<dbReference type="InterPro" id="IPR001138">
    <property type="entry name" value="Zn2Cys6_DnaBD"/>
</dbReference>
<keyword evidence="6" id="KW-1185">Reference proteome</keyword>
<gene>
    <name evidence="5" type="ORF">SCP_0308330</name>
</gene>
<evidence type="ECO:0000256" key="2">
    <source>
        <dbReference type="ARBA" id="ARBA00023242"/>
    </source>
</evidence>
<evidence type="ECO:0000313" key="5">
    <source>
        <dbReference type="EMBL" id="GBE81108.1"/>
    </source>
</evidence>
<accession>A0A401GG03</accession>
<dbReference type="SMART" id="SM00066">
    <property type="entry name" value="GAL4"/>
    <property type="match status" value="1"/>
</dbReference>
<evidence type="ECO:0000313" key="6">
    <source>
        <dbReference type="Proteomes" id="UP000287166"/>
    </source>
</evidence>
<dbReference type="InterPro" id="IPR036864">
    <property type="entry name" value="Zn2-C6_fun-type_DNA-bd_sf"/>
</dbReference>
<dbReference type="RefSeq" id="XP_027612021.1">
    <property type="nucleotide sequence ID" value="XM_027756220.1"/>
</dbReference>
<protein>
    <recommendedName>
        <fullName evidence="4">Zn(2)-C6 fungal-type domain-containing protein</fullName>
    </recommendedName>
</protein>
<keyword evidence="2" id="KW-0539">Nucleus</keyword>
<dbReference type="GO" id="GO:0005634">
    <property type="term" value="C:nucleus"/>
    <property type="evidence" value="ECO:0007669"/>
    <property type="project" value="UniProtKB-SubCell"/>
</dbReference>
<dbReference type="PANTHER" id="PTHR37534:SF20">
    <property type="entry name" value="PRO1A C6 ZINK-FINGER PROTEIN"/>
    <property type="match status" value="1"/>
</dbReference>
<comment type="caution">
    <text evidence="5">The sequence shown here is derived from an EMBL/GenBank/DDBJ whole genome shotgun (WGS) entry which is preliminary data.</text>
</comment>
<feature type="domain" description="Zn(2)-C6 fungal-type" evidence="4">
    <location>
        <begin position="68"/>
        <end position="98"/>
    </location>
</feature>
<dbReference type="PROSITE" id="PS00463">
    <property type="entry name" value="ZN2_CY6_FUNGAL_1"/>
    <property type="match status" value="1"/>
</dbReference>
<dbReference type="Proteomes" id="UP000287166">
    <property type="component" value="Unassembled WGS sequence"/>
</dbReference>
<feature type="region of interest" description="Disordered" evidence="3">
    <location>
        <begin position="38"/>
        <end position="64"/>
    </location>
</feature>
<dbReference type="AlphaFoldDB" id="A0A401GG03"/>
<dbReference type="CDD" id="cd00067">
    <property type="entry name" value="GAL4"/>
    <property type="match status" value="1"/>
</dbReference>
<dbReference type="PROSITE" id="PS50048">
    <property type="entry name" value="ZN2_CY6_FUNGAL_2"/>
    <property type="match status" value="1"/>
</dbReference>
<reference evidence="5 6" key="1">
    <citation type="journal article" date="2018" name="Sci. Rep.">
        <title>Genome sequence of the cauliflower mushroom Sparassis crispa (Hanabiratake) and its association with beneficial usage.</title>
        <authorList>
            <person name="Kiyama R."/>
            <person name="Furutani Y."/>
            <person name="Kawaguchi K."/>
            <person name="Nakanishi T."/>
        </authorList>
    </citation>
    <scope>NUCLEOTIDE SEQUENCE [LARGE SCALE GENOMIC DNA]</scope>
</reference>
<comment type="subcellular location">
    <subcellularLocation>
        <location evidence="1">Nucleus</location>
    </subcellularLocation>
</comment>
<dbReference type="Gene3D" id="4.10.240.10">
    <property type="entry name" value="Zn(2)-C6 fungal-type DNA-binding domain"/>
    <property type="match status" value="1"/>
</dbReference>
<dbReference type="InterPro" id="IPR021858">
    <property type="entry name" value="Fun_TF"/>
</dbReference>
<name>A0A401GG03_9APHY</name>
<feature type="compositionally biased region" description="Polar residues" evidence="3">
    <location>
        <begin position="127"/>
        <end position="147"/>
    </location>
</feature>
<dbReference type="PANTHER" id="PTHR37534">
    <property type="entry name" value="TRANSCRIPTIONAL ACTIVATOR PROTEIN UGA3"/>
    <property type="match status" value="1"/>
</dbReference>
<sequence>MDKSRLPPPHHNPPQSMADNMHFQASHYSQAYFVPPQVPGSMHVVASPPRQDTTAQRKRPKYTRSKTGCLTCRAKKIKCDESKPNCMRCTHGQRECTWPEGVPPRKKTVPKHEPAPEPSLDTGLDTRPSTAGSSGMSETSTPPTRDNTPPGREPMELGLPPIMSRRHTEPVLHVPGVESGTSRRQSLVPMSSTTAQGYAMHPTSSQILPAIPESESSYSAHQYPHSYSNGHQHYTHPQSLVLPRVTSYHEHAHSMRADAFSSTGQWSTTPLLPSVDPIEPFFPTVQERNLIHHYCDNAKSIIMALPSENPILAANLQFVLSRPRGSDSAVESLRMALLGVAAVHQSFLLSQNGACHGGADQVMRLANSFRNQSKQLLVQACTTSEGVRNDAALGAAVALALVDIFSGGQNWFKTLRLAKMLINMRGGPAVLLARSSHPKPGSVTGVSRARLLLEIVAVYELFGCLVNGEEPTLLSPNASNWWLDKANSDDSQSYVEYVFGMSREFIPVLARITSFFVRALANQSCIREVSADATTLSDTEDANEARTLYNLLDKWTHRREDLPDRVRAGNRIYQNAAQIALLRDILKVPPDDALVQQHCSDVLSLCLDCGQNQMGVDLTWPVIIAGSQMYGADRTRVLAIFQVFRTQCCYEIETAEHIVFQVWKRLDEKLPRADWRSVLQDQNLNVLIL</sequence>
<dbReference type="Pfam" id="PF00172">
    <property type="entry name" value="Zn_clus"/>
    <property type="match status" value="1"/>
</dbReference>
<feature type="region of interest" description="Disordered" evidence="3">
    <location>
        <begin position="93"/>
        <end position="166"/>
    </location>
</feature>
<dbReference type="GeneID" id="38778025"/>
<evidence type="ECO:0000256" key="3">
    <source>
        <dbReference type="SAM" id="MobiDB-lite"/>
    </source>
</evidence>
<dbReference type="GO" id="GO:0008270">
    <property type="term" value="F:zinc ion binding"/>
    <property type="evidence" value="ECO:0007669"/>
    <property type="project" value="InterPro"/>
</dbReference>
<evidence type="ECO:0000256" key="1">
    <source>
        <dbReference type="ARBA" id="ARBA00004123"/>
    </source>
</evidence>
<proteinExistence type="predicted"/>
<dbReference type="SUPFAM" id="SSF57701">
    <property type="entry name" value="Zn2/Cys6 DNA-binding domain"/>
    <property type="match status" value="1"/>
</dbReference>
<dbReference type="STRING" id="139825.A0A401GG03"/>
<dbReference type="EMBL" id="BFAD01000003">
    <property type="protein sequence ID" value="GBE81108.1"/>
    <property type="molecule type" value="Genomic_DNA"/>
</dbReference>
<dbReference type="Pfam" id="PF11951">
    <property type="entry name" value="Fungal_trans_2"/>
    <property type="match status" value="1"/>
</dbReference>
<dbReference type="GO" id="GO:0000981">
    <property type="term" value="F:DNA-binding transcription factor activity, RNA polymerase II-specific"/>
    <property type="evidence" value="ECO:0007669"/>
    <property type="project" value="InterPro"/>
</dbReference>
<organism evidence="5 6">
    <name type="scientific">Sparassis crispa</name>
    <dbReference type="NCBI Taxonomy" id="139825"/>
    <lineage>
        <taxon>Eukaryota</taxon>
        <taxon>Fungi</taxon>
        <taxon>Dikarya</taxon>
        <taxon>Basidiomycota</taxon>
        <taxon>Agaricomycotina</taxon>
        <taxon>Agaricomycetes</taxon>
        <taxon>Polyporales</taxon>
        <taxon>Sparassidaceae</taxon>
        <taxon>Sparassis</taxon>
    </lineage>
</organism>